<dbReference type="Proteomes" id="UP001626550">
    <property type="component" value="Unassembled WGS sequence"/>
</dbReference>
<dbReference type="Pfam" id="PF07679">
    <property type="entry name" value="I-set"/>
    <property type="match status" value="1"/>
</dbReference>
<dbReference type="SMART" id="SM00409">
    <property type="entry name" value="IG"/>
    <property type="match status" value="1"/>
</dbReference>
<proteinExistence type="predicted"/>
<dbReference type="SMART" id="SM00408">
    <property type="entry name" value="IGc2"/>
    <property type="match status" value="1"/>
</dbReference>
<dbReference type="PANTHER" id="PTHR10075:SF100">
    <property type="entry name" value="FASCICLIN-2"/>
    <property type="match status" value="1"/>
</dbReference>
<sequence>MSYFCVSVPPSINRDGQSEFELAPGEVALLSCVVADSLPPPQVTWFKDGIALIPLPGRVNVLDDGRVIEIRGKEPIDSGSYECRASNEVGVDSRFYQVAILSKISVCSLILSLPQPLQPYKKAPQNSAPYRYLEK</sequence>
<name>A0ABD2QGY2_9PLAT</name>
<dbReference type="PROSITE" id="PS50835">
    <property type="entry name" value="IG_LIKE"/>
    <property type="match status" value="1"/>
</dbReference>
<evidence type="ECO:0000256" key="1">
    <source>
        <dbReference type="ARBA" id="ARBA00023319"/>
    </source>
</evidence>
<protein>
    <recommendedName>
        <fullName evidence="2">Ig-like domain-containing protein</fullName>
    </recommendedName>
</protein>
<dbReference type="InterPro" id="IPR013783">
    <property type="entry name" value="Ig-like_fold"/>
</dbReference>
<evidence type="ECO:0000313" key="3">
    <source>
        <dbReference type="EMBL" id="KAL3318658.1"/>
    </source>
</evidence>
<comment type="caution">
    <text evidence="3">The sequence shown here is derived from an EMBL/GenBank/DDBJ whole genome shotgun (WGS) entry which is preliminary data.</text>
</comment>
<dbReference type="InterPro" id="IPR003598">
    <property type="entry name" value="Ig_sub2"/>
</dbReference>
<dbReference type="EMBL" id="JBJKFK010000217">
    <property type="protein sequence ID" value="KAL3318658.1"/>
    <property type="molecule type" value="Genomic_DNA"/>
</dbReference>
<reference evidence="3 4" key="1">
    <citation type="submission" date="2024-11" db="EMBL/GenBank/DDBJ databases">
        <title>Adaptive evolution of stress response genes in parasites aligns with host niche diversity.</title>
        <authorList>
            <person name="Hahn C."/>
            <person name="Resl P."/>
        </authorList>
    </citation>
    <scope>NUCLEOTIDE SEQUENCE [LARGE SCALE GENOMIC DNA]</scope>
    <source>
        <strain evidence="3">EGGRZ-B1_66</strain>
        <tissue evidence="3">Body</tissue>
    </source>
</reference>
<dbReference type="InterPro" id="IPR036179">
    <property type="entry name" value="Ig-like_dom_sf"/>
</dbReference>
<dbReference type="InterPro" id="IPR013098">
    <property type="entry name" value="Ig_I-set"/>
</dbReference>
<evidence type="ECO:0000259" key="2">
    <source>
        <dbReference type="PROSITE" id="PS50835"/>
    </source>
</evidence>
<keyword evidence="4" id="KW-1185">Reference proteome</keyword>
<keyword evidence="1" id="KW-0393">Immunoglobulin domain</keyword>
<accession>A0ABD2QGY2</accession>
<organism evidence="3 4">
    <name type="scientific">Cichlidogyrus casuarinus</name>
    <dbReference type="NCBI Taxonomy" id="1844966"/>
    <lineage>
        <taxon>Eukaryota</taxon>
        <taxon>Metazoa</taxon>
        <taxon>Spiralia</taxon>
        <taxon>Lophotrochozoa</taxon>
        <taxon>Platyhelminthes</taxon>
        <taxon>Monogenea</taxon>
        <taxon>Monopisthocotylea</taxon>
        <taxon>Dactylogyridea</taxon>
        <taxon>Ancyrocephalidae</taxon>
        <taxon>Cichlidogyrus</taxon>
    </lineage>
</organism>
<evidence type="ECO:0000313" key="4">
    <source>
        <dbReference type="Proteomes" id="UP001626550"/>
    </source>
</evidence>
<dbReference type="Gene3D" id="2.60.40.10">
    <property type="entry name" value="Immunoglobulins"/>
    <property type="match status" value="1"/>
</dbReference>
<gene>
    <name evidence="3" type="ORF">Ciccas_002670</name>
</gene>
<feature type="domain" description="Ig-like" evidence="2">
    <location>
        <begin position="10"/>
        <end position="99"/>
    </location>
</feature>
<dbReference type="InterPro" id="IPR003599">
    <property type="entry name" value="Ig_sub"/>
</dbReference>
<dbReference type="PANTHER" id="PTHR10075">
    <property type="entry name" value="BASIGIN RELATED"/>
    <property type="match status" value="1"/>
</dbReference>
<dbReference type="InterPro" id="IPR007110">
    <property type="entry name" value="Ig-like_dom"/>
</dbReference>
<dbReference type="AlphaFoldDB" id="A0ABD2QGY2"/>
<dbReference type="SUPFAM" id="SSF48726">
    <property type="entry name" value="Immunoglobulin"/>
    <property type="match status" value="1"/>
</dbReference>